<name>G5HEF9_9FIRM</name>
<dbReference type="InterPro" id="IPR024499">
    <property type="entry name" value="Mbeg1-like"/>
</dbReference>
<evidence type="ECO:0000313" key="1">
    <source>
        <dbReference type="EMBL" id="EHF00207.1"/>
    </source>
</evidence>
<comment type="caution">
    <text evidence="1">The sequence shown here is derived from an EMBL/GenBank/DDBJ whole genome shotgun (WGS) entry which is preliminary data.</text>
</comment>
<gene>
    <name evidence="1" type="ORF">HMPREF9469_01121</name>
</gene>
<evidence type="ECO:0000313" key="2">
    <source>
        <dbReference type="Proteomes" id="UP000003763"/>
    </source>
</evidence>
<dbReference type="Pfam" id="PF11187">
    <property type="entry name" value="Mbeg1-like"/>
    <property type="match status" value="1"/>
</dbReference>
<dbReference type="AlphaFoldDB" id="G5HEF9"/>
<dbReference type="eggNOG" id="COG1073">
    <property type="taxonomic scope" value="Bacteria"/>
</dbReference>
<organism evidence="1 2">
    <name type="scientific">[Clostridium] citroniae WAL-17108</name>
    <dbReference type="NCBI Taxonomy" id="742733"/>
    <lineage>
        <taxon>Bacteria</taxon>
        <taxon>Bacillati</taxon>
        <taxon>Bacillota</taxon>
        <taxon>Clostridia</taxon>
        <taxon>Lachnospirales</taxon>
        <taxon>Lachnospiraceae</taxon>
        <taxon>Enterocloster</taxon>
    </lineage>
</organism>
<sequence>MGNIISYLRWRGDLLWSEAPFNEVDNLILACLSYFDFDGIVSETEKNPVSLMCAAENFFSEHRESKSPADPDLLKKAAASKRYGDIMLWGYRDVMDREQEMTQFAALHFVLEDGIDYISFRGTDNTIVGWRESFRLGFEVVPAQKRAAGYLEETICKDGTVRYRIGGHSKGGNLAVYGAMMCSEEAKEQIDAIYMNDSPGLCPAMIDEEKYQDIQGRIIKIVPEFSIIGMLFGCNSPVNGTEQTVAMNSGLIVKSSADGILQHDAFSWQIEGNHFVTARQLAEKAWIYDGIFDRWIESADFEERELFVRNFLMLWKQEEQEQHQNLQKVMPVDLKPYYLQW</sequence>
<dbReference type="SUPFAM" id="SSF53474">
    <property type="entry name" value="alpha/beta-Hydrolases"/>
    <property type="match status" value="1"/>
</dbReference>
<dbReference type="EMBL" id="ADLJ01000007">
    <property type="protein sequence ID" value="EHF00207.1"/>
    <property type="molecule type" value="Genomic_DNA"/>
</dbReference>
<dbReference type="HOGENOM" id="CLU_043142_1_0_9"/>
<reference evidence="1 2" key="1">
    <citation type="submission" date="2011-08" db="EMBL/GenBank/DDBJ databases">
        <title>The Genome Sequence of Clostridium citroniae WAL-17108.</title>
        <authorList>
            <consortium name="The Broad Institute Genome Sequencing Platform"/>
            <person name="Earl A."/>
            <person name="Ward D."/>
            <person name="Feldgarden M."/>
            <person name="Gevers D."/>
            <person name="Finegold S.M."/>
            <person name="Summanen P.H."/>
            <person name="Molitoris D.R."/>
            <person name="Vaisanen M.L."/>
            <person name="Daigneault M."/>
            <person name="Allen-Vercoe E."/>
            <person name="Young S.K."/>
            <person name="Zeng Q."/>
            <person name="Gargeya S."/>
            <person name="Fitzgerald M."/>
            <person name="Haas B."/>
            <person name="Abouelleil A."/>
            <person name="Alvarado L."/>
            <person name="Arachchi H.M."/>
            <person name="Berlin A."/>
            <person name="Brown A."/>
            <person name="Chapman S.B."/>
            <person name="Chen Z."/>
            <person name="Dunbar C."/>
            <person name="Freedman E."/>
            <person name="Gearin G."/>
            <person name="Gellesch M."/>
            <person name="Goldberg J."/>
            <person name="Griggs A."/>
            <person name="Gujja S."/>
            <person name="Heiman D."/>
            <person name="Howarth C."/>
            <person name="Larson L."/>
            <person name="Lui A."/>
            <person name="MacDonald P.J.P."/>
            <person name="Montmayeur A."/>
            <person name="Murphy C."/>
            <person name="Neiman D."/>
            <person name="Pearson M."/>
            <person name="Priest M."/>
            <person name="Roberts A."/>
            <person name="Saif S."/>
            <person name="Shea T."/>
            <person name="Shenoy N."/>
            <person name="Sisk P."/>
            <person name="Stolte C."/>
            <person name="Sykes S."/>
            <person name="Wortman J."/>
            <person name="Nusbaum C."/>
            <person name="Birren B."/>
        </authorList>
    </citation>
    <scope>NUCLEOTIDE SEQUENCE [LARGE SCALE GENOMIC DNA]</scope>
    <source>
        <strain evidence="1 2">WAL-17108</strain>
    </source>
</reference>
<dbReference type="PATRIC" id="fig|742733.3.peg.1141"/>
<accession>G5HEF9</accession>
<dbReference type="InterPro" id="IPR029058">
    <property type="entry name" value="AB_hydrolase_fold"/>
</dbReference>
<dbReference type="RefSeq" id="WP_007860002.1">
    <property type="nucleotide sequence ID" value="NZ_JH376420.1"/>
</dbReference>
<evidence type="ECO:0008006" key="3">
    <source>
        <dbReference type="Google" id="ProtNLM"/>
    </source>
</evidence>
<protein>
    <recommendedName>
        <fullName evidence="3">DUF2974 domain-containing protein</fullName>
    </recommendedName>
</protein>
<proteinExistence type="predicted"/>
<dbReference type="Proteomes" id="UP000003763">
    <property type="component" value="Unassembled WGS sequence"/>
</dbReference>